<evidence type="ECO:0000313" key="3">
    <source>
        <dbReference type="EMBL" id="ACM31683.1"/>
    </source>
</evidence>
<feature type="region of interest" description="Disordered" evidence="1">
    <location>
        <begin position="28"/>
        <end position="60"/>
    </location>
</feature>
<dbReference type="PROSITE" id="PS51257">
    <property type="entry name" value="PROKAR_LIPOPROTEIN"/>
    <property type="match status" value="1"/>
</dbReference>
<dbReference type="AlphaFoldDB" id="A0A9J9QB00"/>
<evidence type="ECO:0000256" key="2">
    <source>
        <dbReference type="SAM" id="SignalP"/>
    </source>
</evidence>
<dbReference type="KEGG" id="dia:Dtpsy_0198"/>
<reference evidence="3 4" key="1">
    <citation type="journal article" date="2010" name="J. Bacteriol.">
        <title>Completed genome sequence of the anaerobic iron-oxidizing bacterium Acidovorax ebreus strain TPSY.</title>
        <authorList>
            <person name="Byrne-Bailey K.G."/>
            <person name="Weber K.A."/>
            <person name="Chair A.H."/>
            <person name="Bose S."/>
            <person name="Knox T."/>
            <person name="Spanbauer T.L."/>
            <person name="Chertkov O."/>
            <person name="Coates J.D."/>
        </authorList>
    </citation>
    <scope>NUCLEOTIDE SEQUENCE [LARGE SCALE GENOMIC DNA]</scope>
    <source>
        <strain evidence="3 4">TPSY</strain>
    </source>
</reference>
<organism evidence="3 4">
    <name type="scientific">Acidovorax ebreus (strain TPSY)</name>
    <name type="common">Diaphorobacter sp. (strain TPSY)</name>
    <dbReference type="NCBI Taxonomy" id="535289"/>
    <lineage>
        <taxon>Bacteria</taxon>
        <taxon>Pseudomonadati</taxon>
        <taxon>Pseudomonadota</taxon>
        <taxon>Betaproteobacteria</taxon>
        <taxon>Burkholderiales</taxon>
        <taxon>Comamonadaceae</taxon>
        <taxon>Diaphorobacter</taxon>
    </lineage>
</organism>
<dbReference type="Proteomes" id="UP000000450">
    <property type="component" value="Chromosome"/>
</dbReference>
<evidence type="ECO:0000313" key="4">
    <source>
        <dbReference type="Proteomes" id="UP000000450"/>
    </source>
</evidence>
<sequence>MPLPTLRPLAAPLLTACALALAACDKKPADPPHLPSVPAVPKPSAPAAPLPGAQPASVGS</sequence>
<evidence type="ECO:0008006" key="5">
    <source>
        <dbReference type="Google" id="ProtNLM"/>
    </source>
</evidence>
<keyword evidence="4" id="KW-1185">Reference proteome</keyword>
<dbReference type="EMBL" id="CP001392">
    <property type="protein sequence ID" value="ACM31683.1"/>
    <property type="molecule type" value="Genomic_DNA"/>
</dbReference>
<dbReference type="GeneID" id="84683293"/>
<keyword evidence="2" id="KW-0732">Signal</keyword>
<feature type="compositionally biased region" description="Pro residues" evidence="1">
    <location>
        <begin position="31"/>
        <end position="49"/>
    </location>
</feature>
<dbReference type="RefSeq" id="WP_012655300.1">
    <property type="nucleotide sequence ID" value="NC_011992.1"/>
</dbReference>
<feature type="compositionally biased region" description="Low complexity" evidence="1">
    <location>
        <begin position="50"/>
        <end position="60"/>
    </location>
</feature>
<accession>A0A9J9QB00</accession>
<protein>
    <recommendedName>
        <fullName evidence="5">Lipoprotein</fullName>
    </recommendedName>
</protein>
<evidence type="ECO:0000256" key="1">
    <source>
        <dbReference type="SAM" id="MobiDB-lite"/>
    </source>
</evidence>
<feature type="signal peptide" evidence="2">
    <location>
        <begin position="1"/>
        <end position="22"/>
    </location>
</feature>
<name>A0A9J9QB00_ACIET</name>
<gene>
    <name evidence="3" type="ordered locus">Dtpsy_0198</name>
</gene>
<feature type="chain" id="PRO_5039929913" description="Lipoprotein" evidence="2">
    <location>
        <begin position="23"/>
        <end position="60"/>
    </location>
</feature>
<proteinExistence type="predicted"/>